<dbReference type="Pfam" id="PF00563">
    <property type="entry name" value="EAL"/>
    <property type="match status" value="1"/>
</dbReference>
<dbReference type="AlphaFoldDB" id="A0A1V2ZVA1"/>
<dbReference type="SUPFAM" id="SSF141868">
    <property type="entry name" value="EAL domain-like"/>
    <property type="match status" value="1"/>
</dbReference>
<dbReference type="STRING" id="252474.B1A74_13150"/>
<dbReference type="PROSITE" id="PS50883">
    <property type="entry name" value="EAL"/>
    <property type="match status" value="1"/>
</dbReference>
<dbReference type="Proteomes" id="UP000189177">
    <property type="component" value="Unassembled WGS sequence"/>
</dbReference>
<dbReference type="EMBL" id="MUZR01000067">
    <property type="protein sequence ID" value="OOC09029.1"/>
    <property type="molecule type" value="Genomic_DNA"/>
</dbReference>
<evidence type="ECO:0000313" key="2">
    <source>
        <dbReference type="EMBL" id="OOC09029.1"/>
    </source>
</evidence>
<feature type="domain" description="EAL" evidence="1">
    <location>
        <begin position="115"/>
        <end position="369"/>
    </location>
</feature>
<dbReference type="InterPro" id="IPR035919">
    <property type="entry name" value="EAL_sf"/>
</dbReference>
<organism evidence="2 3">
    <name type="scientific">Thioalkalivibrio halophilus</name>
    <dbReference type="NCBI Taxonomy" id="252474"/>
    <lineage>
        <taxon>Bacteria</taxon>
        <taxon>Pseudomonadati</taxon>
        <taxon>Pseudomonadota</taxon>
        <taxon>Gammaproteobacteria</taxon>
        <taxon>Chromatiales</taxon>
        <taxon>Ectothiorhodospiraceae</taxon>
        <taxon>Thioalkalivibrio</taxon>
    </lineage>
</organism>
<protein>
    <submittedName>
        <fullName evidence="2">Diguanylate phosphodiesterase</fullName>
    </submittedName>
</protein>
<evidence type="ECO:0000259" key="1">
    <source>
        <dbReference type="PROSITE" id="PS50883"/>
    </source>
</evidence>
<proteinExistence type="predicted"/>
<dbReference type="GO" id="GO:0071111">
    <property type="term" value="F:cyclic-guanylate-specific phosphodiesterase activity"/>
    <property type="evidence" value="ECO:0007669"/>
    <property type="project" value="InterPro"/>
</dbReference>
<reference evidence="2 3" key="1">
    <citation type="submission" date="2017-02" db="EMBL/GenBank/DDBJ databases">
        <title>Genomic diversity within the haloalkaliphilic genus Thioalkalivibrio.</title>
        <authorList>
            <person name="Ahn A.-C."/>
            <person name="Meier-Kolthoff J."/>
            <person name="Overmars L."/>
            <person name="Richter M."/>
            <person name="Woyke T."/>
            <person name="Sorokin D.Y."/>
            <person name="Muyzer G."/>
        </authorList>
    </citation>
    <scope>NUCLEOTIDE SEQUENCE [LARGE SCALE GENOMIC DNA]</scope>
    <source>
        <strain evidence="2 3">HL17</strain>
    </source>
</reference>
<dbReference type="InterPro" id="IPR001633">
    <property type="entry name" value="EAL_dom"/>
</dbReference>
<sequence>MATGEETILSCPDCERINVLPTGAGTLYLAPVLAHTRATLRQRLIEERFPCSEPASGILAVAVDPEHDLGATLSRLDEALSHSEQNGCRATFVPDGERFGVEHLQDTHLLSTLIARHNARDLAAILASDALDFHFQPIVHAARPDQVFAWEALVRASSPAGELIPPNILFDQARAAEMMFHLDRAARINAIRRATERGIRDQLFINFNPTAIYDPAFCLETTVREIRGIAPDVPAPAGFVFEVIESDQITDTEHLRRIIDRYRNAGFRVALDDLGAGYASLNLLSQLRPDFVKIDRELVRGIDADEYQQKILGKIIELARELDIRIVAEGVETAGEWRWLRDRVDYCQGFLFARPAAEPPAPVHPDPEVP</sequence>
<dbReference type="Gene3D" id="3.20.20.450">
    <property type="entry name" value="EAL domain"/>
    <property type="match status" value="1"/>
</dbReference>
<keyword evidence="3" id="KW-1185">Reference proteome</keyword>
<dbReference type="CDD" id="cd01948">
    <property type="entry name" value="EAL"/>
    <property type="match status" value="1"/>
</dbReference>
<dbReference type="SMART" id="SM00052">
    <property type="entry name" value="EAL"/>
    <property type="match status" value="1"/>
</dbReference>
<gene>
    <name evidence="2" type="ORF">B1A74_13150</name>
</gene>
<comment type="caution">
    <text evidence="2">The sequence shown here is derived from an EMBL/GenBank/DDBJ whole genome shotgun (WGS) entry which is preliminary data.</text>
</comment>
<dbReference type="PANTHER" id="PTHR33121:SF15">
    <property type="entry name" value="BLUE LIGHT- AND TEMPERATURE-REGULATED ANTIREPRESSOR BLUF"/>
    <property type="match status" value="1"/>
</dbReference>
<dbReference type="PANTHER" id="PTHR33121">
    <property type="entry name" value="CYCLIC DI-GMP PHOSPHODIESTERASE PDEF"/>
    <property type="match status" value="1"/>
</dbReference>
<accession>A0A1V2ZVA1</accession>
<dbReference type="InterPro" id="IPR050706">
    <property type="entry name" value="Cyclic-di-GMP_PDE-like"/>
</dbReference>
<name>A0A1V2ZVA1_9GAMM</name>
<evidence type="ECO:0000313" key="3">
    <source>
        <dbReference type="Proteomes" id="UP000189177"/>
    </source>
</evidence>